<dbReference type="Pfam" id="PF08268">
    <property type="entry name" value="FBA_3"/>
    <property type="match status" value="1"/>
</dbReference>
<dbReference type="SMART" id="SM00256">
    <property type="entry name" value="FBOX"/>
    <property type="match status" value="1"/>
</dbReference>
<dbReference type="KEGG" id="rsz:108819612"/>
<dbReference type="PROSITE" id="PS50181">
    <property type="entry name" value="FBOX"/>
    <property type="match status" value="1"/>
</dbReference>
<dbReference type="Pfam" id="PF00646">
    <property type="entry name" value="F-box"/>
    <property type="match status" value="1"/>
</dbReference>
<dbReference type="PANTHER" id="PTHR31111">
    <property type="entry name" value="BNAA05G37150D PROTEIN-RELATED"/>
    <property type="match status" value="1"/>
</dbReference>
<dbReference type="GeneID" id="108819612"/>
<dbReference type="InterPro" id="IPR017451">
    <property type="entry name" value="F-box-assoc_interact_dom"/>
</dbReference>
<name>A0A6J0KKS3_RAPSA</name>
<protein>
    <submittedName>
        <fullName evidence="3">F-box protein At1g30790</fullName>
    </submittedName>
</protein>
<organism evidence="2 3">
    <name type="scientific">Raphanus sativus</name>
    <name type="common">Radish</name>
    <name type="synonym">Raphanus raphanistrum var. sativus</name>
    <dbReference type="NCBI Taxonomy" id="3726"/>
    <lineage>
        <taxon>Eukaryota</taxon>
        <taxon>Viridiplantae</taxon>
        <taxon>Streptophyta</taxon>
        <taxon>Embryophyta</taxon>
        <taxon>Tracheophyta</taxon>
        <taxon>Spermatophyta</taxon>
        <taxon>Magnoliopsida</taxon>
        <taxon>eudicotyledons</taxon>
        <taxon>Gunneridae</taxon>
        <taxon>Pentapetalae</taxon>
        <taxon>rosids</taxon>
        <taxon>malvids</taxon>
        <taxon>Brassicales</taxon>
        <taxon>Brassicaceae</taxon>
        <taxon>Brassiceae</taxon>
        <taxon>Raphanus</taxon>
    </lineage>
</organism>
<gene>
    <name evidence="3" type="primary">LOC108819612</name>
</gene>
<feature type="domain" description="F-box" evidence="1">
    <location>
        <begin position="3"/>
        <end position="52"/>
    </location>
</feature>
<evidence type="ECO:0000313" key="3">
    <source>
        <dbReference type="RefSeq" id="XP_018448171.1"/>
    </source>
</evidence>
<evidence type="ECO:0000313" key="2">
    <source>
        <dbReference type="Proteomes" id="UP000504610"/>
    </source>
</evidence>
<dbReference type="InterPro" id="IPR036047">
    <property type="entry name" value="F-box-like_dom_sf"/>
</dbReference>
<dbReference type="Proteomes" id="UP000504610">
    <property type="component" value="Chromosome 8"/>
</dbReference>
<dbReference type="AlphaFoldDB" id="A0A6J0KKS3"/>
<dbReference type="InterPro" id="IPR001810">
    <property type="entry name" value="F-box_dom"/>
</dbReference>
<dbReference type="SUPFAM" id="SSF81383">
    <property type="entry name" value="F-box domain"/>
    <property type="match status" value="1"/>
</dbReference>
<dbReference type="OrthoDB" id="687122at2759"/>
<reference evidence="3" key="2">
    <citation type="submission" date="2025-08" db="UniProtKB">
        <authorList>
            <consortium name="RefSeq"/>
        </authorList>
    </citation>
    <scope>IDENTIFICATION</scope>
    <source>
        <tissue evidence="3">Leaf</tissue>
    </source>
</reference>
<dbReference type="RefSeq" id="XP_018448171.1">
    <property type="nucleotide sequence ID" value="XM_018592669.2"/>
</dbReference>
<keyword evidence="2" id="KW-1185">Reference proteome</keyword>
<evidence type="ECO:0000259" key="1">
    <source>
        <dbReference type="PROSITE" id="PS50181"/>
    </source>
</evidence>
<dbReference type="PANTHER" id="PTHR31111:SF111">
    <property type="entry name" value="F-BOX DOMAIN-CONTAINING PROTEIN"/>
    <property type="match status" value="1"/>
</dbReference>
<dbReference type="NCBIfam" id="TIGR01640">
    <property type="entry name" value="F_box_assoc_1"/>
    <property type="match status" value="1"/>
</dbReference>
<proteinExistence type="predicted"/>
<dbReference type="InterPro" id="IPR013187">
    <property type="entry name" value="F-box-assoc_dom_typ3"/>
</dbReference>
<sequence>MKRKQIDHIPLDLLVEILIRLPAKSLIKFKTVSKIWLSIILSRVFIDSFVSISSTRSRFLVAFNNGVFAKRGEKRLFFFSSSQEGPESANHYMTLRNLDVSTLIGSCASVHGFMGCQISPRYMICNPSTRQVILLPTLPISPERHPSPDIRGTCLGYDPVSDQFKALSLISSRLRNHDHVEHLVLTLKGDKRKYSWRQIQGNYYSIPPYSPVTMRVCIRGKVYYGAWTPKFGMEPVIVCFDVRSEKLTFIKAPSRDVLFWQSDSLLLEYKGKLASIVRYPFDIFDSFDLWILEDVEKHEWSKQTCAFPLSWWDSVSSLKMSFPGTNKAGELILAPRYLDHQVGPYYIFYYNVETNNIRRVRLQGIADDEEFRHSYGFGKTIRESHAVYITPEHVENLRVL</sequence>
<accession>A0A6J0KKS3</accession>
<reference evidence="2" key="1">
    <citation type="journal article" date="2019" name="Database">
        <title>The radish genome database (RadishGD): an integrated information resource for radish genomics.</title>
        <authorList>
            <person name="Yu H.J."/>
            <person name="Baek S."/>
            <person name="Lee Y.J."/>
            <person name="Cho A."/>
            <person name="Mun J.H."/>
        </authorList>
    </citation>
    <scope>NUCLEOTIDE SEQUENCE [LARGE SCALE GENOMIC DNA]</scope>
    <source>
        <strain evidence="2">cv. WK10039</strain>
    </source>
</reference>